<sequence>MLFAEVADVKITATIITFNEEENIAAACESVAWADEILVVDAGSSDRTREVARSCGARVIEREWPGFAAQKQFAAEAASHDWIFSLDADERVSPRLRESILSLRHLDEGALADGYRVARRSFYMGRWIRGGGWYPDYQLRLYHRARGRWQGAYVHESVKMVEGARVVILEGEILHYSVRDAAHHHRMIGERYAPLGARQMYEAGQRTSPIKIALAGPAAFLRSFILKGGFRDGLAGYAIARFAAHHAFLKHLLLWEMQRKGESE</sequence>
<dbReference type="EMBL" id="CBXV010000004">
    <property type="protein sequence ID" value="CDM65372.1"/>
    <property type="molecule type" value="Genomic_DNA"/>
</dbReference>
<dbReference type="STRING" id="454194.PYK22_01371"/>
<dbReference type="Proteomes" id="UP000031518">
    <property type="component" value="Unassembled WGS sequence"/>
</dbReference>
<reference evidence="3 4" key="1">
    <citation type="submission" date="2013-12" db="EMBL/GenBank/DDBJ databases">
        <authorList>
            <person name="Stott M."/>
        </authorList>
    </citation>
    <scope>NUCLEOTIDE SEQUENCE [LARGE SCALE GENOMIC DNA]</scope>
    <source>
        <strain evidence="3 4">K22</strain>
    </source>
</reference>
<keyword evidence="3" id="KW-0808">Transferase</keyword>
<dbReference type="PANTHER" id="PTHR43630">
    <property type="entry name" value="POLY-BETA-1,6-N-ACETYL-D-GLUCOSAMINE SYNTHASE"/>
    <property type="match status" value="1"/>
</dbReference>
<dbReference type="AlphaFoldDB" id="A0A0B6WXA4"/>
<accession>A0A0B6WXA4</accession>
<organism evidence="3 4">
    <name type="scientific">Pyrinomonas methylaliphatogenes</name>
    <dbReference type="NCBI Taxonomy" id="454194"/>
    <lineage>
        <taxon>Bacteria</taxon>
        <taxon>Pseudomonadati</taxon>
        <taxon>Acidobacteriota</taxon>
        <taxon>Blastocatellia</taxon>
        <taxon>Blastocatellales</taxon>
        <taxon>Pyrinomonadaceae</taxon>
        <taxon>Pyrinomonas</taxon>
    </lineage>
</organism>
<reference evidence="3 4" key="2">
    <citation type="submission" date="2015-01" db="EMBL/GenBank/DDBJ databases">
        <title>Complete genome sequence of Pyrinomonas methylaliphatogenes type strain K22T.</title>
        <authorList>
            <person name="Lee K.C.Y."/>
            <person name="Power J.F."/>
            <person name="Dunfield P.F."/>
            <person name="Morgan X.C."/>
            <person name="Huttenhower C."/>
            <person name="Stott M.B."/>
        </authorList>
    </citation>
    <scope>NUCLEOTIDE SEQUENCE [LARGE SCALE GENOMIC DNA]</scope>
    <source>
        <strain evidence="3 4">K22</strain>
    </source>
</reference>
<evidence type="ECO:0000313" key="3">
    <source>
        <dbReference type="EMBL" id="CDM65372.1"/>
    </source>
</evidence>
<dbReference type="Pfam" id="PF00535">
    <property type="entry name" value="Glycos_transf_2"/>
    <property type="match status" value="1"/>
</dbReference>
<dbReference type="InterPro" id="IPR029044">
    <property type="entry name" value="Nucleotide-diphossugar_trans"/>
</dbReference>
<dbReference type="Gene3D" id="3.90.550.10">
    <property type="entry name" value="Spore Coat Polysaccharide Biosynthesis Protein SpsA, Chain A"/>
    <property type="match status" value="1"/>
</dbReference>
<evidence type="ECO:0000256" key="1">
    <source>
        <dbReference type="ARBA" id="ARBA00038494"/>
    </source>
</evidence>
<dbReference type="PANTHER" id="PTHR43630:SF2">
    <property type="entry name" value="GLYCOSYLTRANSFERASE"/>
    <property type="match status" value="1"/>
</dbReference>
<gene>
    <name evidence="3" type="ORF">PYK22_01371</name>
</gene>
<dbReference type="GO" id="GO:0016740">
    <property type="term" value="F:transferase activity"/>
    <property type="evidence" value="ECO:0007669"/>
    <property type="project" value="UniProtKB-KW"/>
</dbReference>
<keyword evidence="4" id="KW-1185">Reference proteome</keyword>
<evidence type="ECO:0000313" key="4">
    <source>
        <dbReference type="Proteomes" id="UP000031518"/>
    </source>
</evidence>
<evidence type="ECO:0000259" key="2">
    <source>
        <dbReference type="Pfam" id="PF00535"/>
    </source>
</evidence>
<protein>
    <submittedName>
        <fullName evidence="3">Glycosyl transferase</fullName>
    </submittedName>
</protein>
<dbReference type="InterPro" id="IPR001173">
    <property type="entry name" value="Glyco_trans_2-like"/>
</dbReference>
<dbReference type="SUPFAM" id="SSF53448">
    <property type="entry name" value="Nucleotide-diphospho-sugar transferases"/>
    <property type="match status" value="1"/>
</dbReference>
<feature type="domain" description="Glycosyltransferase 2-like" evidence="2">
    <location>
        <begin position="15"/>
        <end position="102"/>
    </location>
</feature>
<name>A0A0B6WXA4_9BACT</name>
<proteinExistence type="inferred from homology"/>
<dbReference type="CDD" id="cd02511">
    <property type="entry name" value="Beta4Glucosyltransferase"/>
    <property type="match status" value="1"/>
</dbReference>
<comment type="similarity">
    <text evidence="1">Belongs to the glycosyltransferase 2 family. WaaE/KdtX subfamily.</text>
</comment>